<dbReference type="RefSeq" id="WP_206967858.1">
    <property type="nucleotide sequence ID" value="NZ_BAAAJJ010000002.1"/>
</dbReference>
<evidence type="ECO:0000313" key="2">
    <source>
        <dbReference type="EMBL" id="MBO0516266.1"/>
    </source>
</evidence>
<keyword evidence="3" id="KW-1185">Reference proteome</keyword>
<sequence>MNREELLNSRRWKVAYTYTCGCDPQCYWTKVPGLDSNETYLNNGEEVMGATAATTIVAKKFRHAGVTDARIWQESAEERDARLASDLRRRDDEGRGSHWAMGGAN</sequence>
<dbReference type="AlphaFoldDB" id="A0A939FDM3"/>
<feature type="region of interest" description="Disordered" evidence="1">
    <location>
        <begin position="77"/>
        <end position="105"/>
    </location>
</feature>
<dbReference type="EMBL" id="JAFLRJ010000380">
    <property type="protein sequence ID" value="MBO0516266.1"/>
    <property type="molecule type" value="Genomic_DNA"/>
</dbReference>
<dbReference type="Proteomes" id="UP000664167">
    <property type="component" value="Unassembled WGS sequence"/>
</dbReference>
<name>A0A939FDM3_9ACTN</name>
<accession>A0A939FDM3</accession>
<comment type="caution">
    <text evidence="2">The sequence shown here is derived from an EMBL/GenBank/DDBJ whole genome shotgun (WGS) entry which is preliminary data.</text>
</comment>
<protein>
    <submittedName>
        <fullName evidence="2">Uncharacterized protein</fullName>
    </submittedName>
</protein>
<gene>
    <name evidence="2" type="ORF">J0695_31510</name>
</gene>
<proteinExistence type="predicted"/>
<reference evidence="2" key="1">
    <citation type="submission" date="2021-03" db="EMBL/GenBank/DDBJ databases">
        <title>Streptomyces poriferae sp. nov., a novel marine sponge-derived Actinobacteria species with anti-MRSA activity.</title>
        <authorList>
            <person name="Sandoval-Powers M."/>
            <person name="Kralova S."/>
            <person name="Nguyen G.-S."/>
            <person name="Fawwal D."/>
            <person name="Degnes K."/>
            <person name="Klinkenberg G."/>
            <person name="Sletta H."/>
            <person name="Wentzel A."/>
            <person name="Liles M.R."/>
        </authorList>
    </citation>
    <scope>NUCLEOTIDE SEQUENCE</scope>
    <source>
        <strain evidence="2">DSM 41794</strain>
    </source>
</reference>
<evidence type="ECO:0000256" key="1">
    <source>
        <dbReference type="SAM" id="MobiDB-lite"/>
    </source>
</evidence>
<organism evidence="2 3">
    <name type="scientific">Streptomyces beijiangensis</name>
    <dbReference type="NCBI Taxonomy" id="163361"/>
    <lineage>
        <taxon>Bacteria</taxon>
        <taxon>Bacillati</taxon>
        <taxon>Actinomycetota</taxon>
        <taxon>Actinomycetes</taxon>
        <taxon>Kitasatosporales</taxon>
        <taxon>Streptomycetaceae</taxon>
        <taxon>Streptomyces</taxon>
    </lineage>
</organism>
<feature type="compositionally biased region" description="Basic and acidic residues" evidence="1">
    <location>
        <begin position="77"/>
        <end position="96"/>
    </location>
</feature>
<evidence type="ECO:0000313" key="3">
    <source>
        <dbReference type="Proteomes" id="UP000664167"/>
    </source>
</evidence>